<organism evidence="7">
    <name type="scientific">Tuwongella immobilis</name>
    <dbReference type="NCBI Taxonomy" id="692036"/>
    <lineage>
        <taxon>Bacteria</taxon>
        <taxon>Pseudomonadati</taxon>
        <taxon>Planctomycetota</taxon>
        <taxon>Planctomycetia</taxon>
        <taxon>Gemmatales</taxon>
        <taxon>Gemmataceae</taxon>
        <taxon>Tuwongella</taxon>
    </lineage>
</organism>
<dbReference type="SUPFAM" id="SSF55073">
    <property type="entry name" value="Nucleotide cyclase"/>
    <property type="match status" value="1"/>
</dbReference>
<comment type="catalytic activity">
    <reaction evidence="2">
        <text>2 GTP = 3',3'-c-di-GMP + 2 diphosphate</text>
        <dbReference type="Rhea" id="RHEA:24898"/>
        <dbReference type="ChEBI" id="CHEBI:33019"/>
        <dbReference type="ChEBI" id="CHEBI:37565"/>
        <dbReference type="ChEBI" id="CHEBI:58805"/>
        <dbReference type="EC" id="2.7.7.65"/>
    </reaction>
</comment>
<name>A0A6C2YV01_9BACT</name>
<keyword evidence="3" id="KW-0597">Phosphoprotein</keyword>
<dbReference type="InterPro" id="IPR043128">
    <property type="entry name" value="Rev_trsase/Diguanyl_cyclase"/>
</dbReference>
<dbReference type="GO" id="GO:0000160">
    <property type="term" value="P:phosphorelay signal transduction system"/>
    <property type="evidence" value="ECO:0007669"/>
    <property type="project" value="InterPro"/>
</dbReference>
<dbReference type="InterPro" id="IPR050469">
    <property type="entry name" value="Diguanylate_Cyclase"/>
</dbReference>
<dbReference type="InterPro" id="IPR000160">
    <property type="entry name" value="GGDEF_dom"/>
</dbReference>
<dbReference type="EMBL" id="LR586016">
    <property type="protein sequence ID" value="VIP04702.1"/>
    <property type="molecule type" value="Genomic_DNA"/>
</dbReference>
<feature type="modified residue" description="4-aspartylphosphate" evidence="3">
    <location>
        <position position="68"/>
    </location>
</feature>
<dbReference type="GO" id="GO:0052621">
    <property type="term" value="F:diguanylate cyclase activity"/>
    <property type="evidence" value="ECO:0007669"/>
    <property type="project" value="UniProtKB-EC"/>
</dbReference>
<evidence type="ECO:0000256" key="2">
    <source>
        <dbReference type="ARBA" id="ARBA00034247"/>
    </source>
</evidence>
<evidence type="ECO:0000313" key="8">
    <source>
        <dbReference type="Proteomes" id="UP000464378"/>
    </source>
</evidence>
<protein>
    <recommendedName>
        <fullName evidence="1">diguanylate cyclase</fullName>
        <ecNumber evidence="1">2.7.7.65</ecNumber>
    </recommendedName>
</protein>
<evidence type="ECO:0000259" key="5">
    <source>
        <dbReference type="PROSITE" id="PS50110"/>
    </source>
</evidence>
<dbReference type="InterPro" id="IPR029787">
    <property type="entry name" value="Nucleotide_cyclase"/>
</dbReference>
<dbReference type="Pfam" id="PF00072">
    <property type="entry name" value="Response_reg"/>
    <property type="match status" value="1"/>
</dbReference>
<dbReference type="SUPFAM" id="SSF52172">
    <property type="entry name" value="CheY-like"/>
    <property type="match status" value="1"/>
</dbReference>
<evidence type="ECO:0000256" key="4">
    <source>
        <dbReference type="SAM" id="Coils"/>
    </source>
</evidence>
<dbReference type="PROSITE" id="PS50887">
    <property type="entry name" value="GGDEF"/>
    <property type="match status" value="1"/>
</dbReference>
<dbReference type="PANTHER" id="PTHR45138">
    <property type="entry name" value="REGULATORY COMPONENTS OF SENSORY TRANSDUCTION SYSTEM"/>
    <property type="match status" value="1"/>
</dbReference>
<dbReference type="PROSITE" id="PS50110">
    <property type="entry name" value="RESPONSE_REGULATORY"/>
    <property type="match status" value="1"/>
</dbReference>
<evidence type="ECO:0000259" key="6">
    <source>
        <dbReference type="PROSITE" id="PS50887"/>
    </source>
</evidence>
<dbReference type="EC" id="2.7.7.65" evidence="1"/>
<feature type="domain" description="Response regulatory" evidence="5">
    <location>
        <begin position="20"/>
        <end position="134"/>
    </location>
</feature>
<evidence type="ECO:0000313" key="7">
    <source>
        <dbReference type="EMBL" id="VIP04702.1"/>
    </source>
</evidence>
<dbReference type="EMBL" id="LR593887">
    <property type="protein sequence ID" value="VTS06763.1"/>
    <property type="molecule type" value="Genomic_DNA"/>
</dbReference>
<proteinExistence type="predicted"/>
<dbReference type="InterPro" id="IPR011006">
    <property type="entry name" value="CheY-like_superfamily"/>
</dbReference>
<dbReference type="CDD" id="cd01949">
    <property type="entry name" value="GGDEF"/>
    <property type="match status" value="1"/>
</dbReference>
<dbReference type="InParanoid" id="A0A6C2YV01"/>
<feature type="domain" description="GGDEF" evidence="6">
    <location>
        <begin position="216"/>
        <end position="350"/>
    </location>
</feature>
<dbReference type="Gene3D" id="3.30.70.270">
    <property type="match status" value="1"/>
</dbReference>
<dbReference type="Pfam" id="PF00990">
    <property type="entry name" value="GGDEF"/>
    <property type="match status" value="1"/>
</dbReference>
<dbReference type="SMART" id="SM00448">
    <property type="entry name" value="REC"/>
    <property type="match status" value="1"/>
</dbReference>
<dbReference type="AlphaFoldDB" id="A0A6C2YV01"/>
<dbReference type="InterPro" id="IPR001789">
    <property type="entry name" value="Sig_transdc_resp-reg_receiver"/>
</dbReference>
<dbReference type="Proteomes" id="UP000464378">
    <property type="component" value="Chromosome"/>
</dbReference>
<dbReference type="KEGG" id="tim:GMBLW1_44910"/>
<evidence type="ECO:0000256" key="3">
    <source>
        <dbReference type="PROSITE-ProRule" id="PRU00169"/>
    </source>
</evidence>
<sequence>MMIESLSTRRGSLVNVQRLTLLIVDDEPAILQIISVALQDEYDILLARHPEDAIRILGTQPVHVLLVDQRMPRMTGVQLLEWAARHTPRIVRILMSGAAQLEDAVAAINEAQVSRFLLKPLRVELLRQTLRSATRELMLEQSHEQLLAELRRVNLELEQRVQDRTLELELANRQLQQRNILLQKMALTDVLTNLPNRRGTDRLARAELLRRARTQTPMVLGLIDIDHFKRVNSRYLHSGGDHLLIWLAQLLSSLIRPIDSIGRVGGEEFLLLAPEADDEAARTIGEWLRNAVAEASTSFNGEIIRITISLGLVVITGEAFIGFEAVRHQAALALREAKESGRNRCVVQSFRSDSLEYLPKDADFVLEHDPPPA</sequence>
<accession>A0A6C2YV01</accession>
<dbReference type="NCBIfam" id="TIGR00254">
    <property type="entry name" value="GGDEF"/>
    <property type="match status" value="1"/>
</dbReference>
<feature type="coiled-coil region" evidence="4">
    <location>
        <begin position="140"/>
        <end position="174"/>
    </location>
</feature>
<keyword evidence="8" id="KW-1185">Reference proteome</keyword>
<dbReference type="SMART" id="SM00267">
    <property type="entry name" value="GGDEF"/>
    <property type="match status" value="1"/>
</dbReference>
<dbReference type="Gene3D" id="3.40.50.2300">
    <property type="match status" value="1"/>
</dbReference>
<keyword evidence="4" id="KW-0175">Coiled coil</keyword>
<reference evidence="7" key="1">
    <citation type="submission" date="2019-04" db="EMBL/GenBank/DDBJ databases">
        <authorList>
            <consortium name="Science for Life Laboratories"/>
        </authorList>
    </citation>
    <scope>NUCLEOTIDE SEQUENCE</scope>
    <source>
        <strain evidence="7">MBLW1</strain>
    </source>
</reference>
<gene>
    <name evidence="7" type="ORF">GMBLW1_44910</name>
</gene>
<dbReference type="PANTHER" id="PTHR45138:SF9">
    <property type="entry name" value="DIGUANYLATE CYCLASE DGCM-RELATED"/>
    <property type="match status" value="1"/>
</dbReference>
<evidence type="ECO:0000256" key="1">
    <source>
        <dbReference type="ARBA" id="ARBA00012528"/>
    </source>
</evidence>